<evidence type="ECO:0000313" key="2">
    <source>
        <dbReference type="Proteomes" id="UP000814128"/>
    </source>
</evidence>
<keyword evidence="1" id="KW-0255">Endonuclease</keyword>
<protein>
    <submittedName>
        <fullName evidence="1">tRNA intron endonuclease</fullName>
    </submittedName>
</protein>
<gene>
    <name evidence="1" type="ORF">K488DRAFT_78801</name>
</gene>
<keyword evidence="2" id="KW-1185">Reference proteome</keyword>
<sequence>METHPTYSALSGFLSKYARATAGAAYQTYNDLLLAQQWSALEVVDLPACGRCAFRGRRPGVAKDEVVVPCALSESLSMAWLGAAFAGLGGLGEIYLAIAAEDSSVVYYKLTAGIAKPAV</sequence>
<name>A0ACB8QJT8_9AGAM</name>
<accession>A0ACB8QJT8</accession>
<reference evidence="1" key="1">
    <citation type="submission" date="2021-02" db="EMBL/GenBank/DDBJ databases">
        <authorList>
            <consortium name="DOE Joint Genome Institute"/>
            <person name="Ahrendt S."/>
            <person name="Looney B.P."/>
            <person name="Miyauchi S."/>
            <person name="Morin E."/>
            <person name="Drula E."/>
            <person name="Courty P.E."/>
            <person name="Chicoki N."/>
            <person name="Fauchery L."/>
            <person name="Kohler A."/>
            <person name="Kuo A."/>
            <person name="Labutti K."/>
            <person name="Pangilinan J."/>
            <person name="Lipzen A."/>
            <person name="Riley R."/>
            <person name="Andreopoulos W."/>
            <person name="He G."/>
            <person name="Johnson J."/>
            <person name="Barry K.W."/>
            <person name="Grigoriev I.V."/>
            <person name="Nagy L."/>
            <person name="Hibbett D."/>
            <person name="Henrissat B."/>
            <person name="Matheny P.B."/>
            <person name="Labbe J."/>
            <person name="Martin F."/>
        </authorList>
    </citation>
    <scope>NUCLEOTIDE SEQUENCE</scope>
    <source>
        <strain evidence="1">EC-137</strain>
    </source>
</reference>
<comment type="caution">
    <text evidence="1">The sequence shown here is derived from an EMBL/GenBank/DDBJ whole genome shotgun (WGS) entry which is preliminary data.</text>
</comment>
<dbReference type="EMBL" id="MU273563">
    <property type="protein sequence ID" value="KAI0031932.1"/>
    <property type="molecule type" value="Genomic_DNA"/>
</dbReference>
<dbReference type="Proteomes" id="UP000814128">
    <property type="component" value="Unassembled WGS sequence"/>
</dbReference>
<keyword evidence="1" id="KW-0378">Hydrolase</keyword>
<proteinExistence type="predicted"/>
<evidence type="ECO:0000313" key="1">
    <source>
        <dbReference type="EMBL" id="KAI0031932.1"/>
    </source>
</evidence>
<organism evidence="1 2">
    <name type="scientific">Vararia minispora EC-137</name>
    <dbReference type="NCBI Taxonomy" id="1314806"/>
    <lineage>
        <taxon>Eukaryota</taxon>
        <taxon>Fungi</taxon>
        <taxon>Dikarya</taxon>
        <taxon>Basidiomycota</taxon>
        <taxon>Agaricomycotina</taxon>
        <taxon>Agaricomycetes</taxon>
        <taxon>Russulales</taxon>
        <taxon>Lachnocladiaceae</taxon>
        <taxon>Vararia</taxon>
    </lineage>
</organism>
<reference evidence="1" key="2">
    <citation type="journal article" date="2022" name="New Phytol.">
        <title>Evolutionary transition to the ectomycorrhizal habit in the genomes of a hyperdiverse lineage of mushroom-forming fungi.</title>
        <authorList>
            <person name="Looney B."/>
            <person name="Miyauchi S."/>
            <person name="Morin E."/>
            <person name="Drula E."/>
            <person name="Courty P.E."/>
            <person name="Kohler A."/>
            <person name="Kuo A."/>
            <person name="LaButti K."/>
            <person name="Pangilinan J."/>
            <person name="Lipzen A."/>
            <person name="Riley R."/>
            <person name="Andreopoulos W."/>
            <person name="He G."/>
            <person name="Johnson J."/>
            <person name="Nolan M."/>
            <person name="Tritt A."/>
            <person name="Barry K.W."/>
            <person name="Grigoriev I.V."/>
            <person name="Nagy L.G."/>
            <person name="Hibbett D."/>
            <person name="Henrissat B."/>
            <person name="Matheny P.B."/>
            <person name="Labbe J."/>
            <person name="Martin F.M."/>
        </authorList>
    </citation>
    <scope>NUCLEOTIDE SEQUENCE</scope>
    <source>
        <strain evidence="1">EC-137</strain>
    </source>
</reference>
<keyword evidence="1" id="KW-0540">Nuclease</keyword>